<dbReference type="AlphaFoldDB" id="A0A447TKB6"/>
<protein>
    <submittedName>
        <fullName evidence="2">Uncharacterized protein</fullName>
    </submittedName>
</protein>
<sequence>MQRTRYGLTQLGLVLLHSQQIARFTRHDGFGHLFLQPIASRLTRQPAKSSATSNAGIAAASAKPGSVAKALTMCTGQGAPRAVPRRHLPSMAICWNEPSSPYVKLRKAFSHCLGSSRRNTRLTVSWEGMPFFNGSKRRSQAPLTSAHSTASKNSPPPRRWRTRQSPEFRPTSGRCSARFSALAPWPSVPSTFPSRTSKTREFTLSLGKLVVRLFMTIRCGCPDFVVGRPNFKA</sequence>
<evidence type="ECO:0000256" key="1">
    <source>
        <dbReference type="SAM" id="MobiDB-lite"/>
    </source>
</evidence>
<dbReference type="EMBL" id="LR134182">
    <property type="protein sequence ID" value="VEB45325.1"/>
    <property type="molecule type" value="Genomic_DNA"/>
</dbReference>
<evidence type="ECO:0000313" key="2">
    <source>
        <dbReference type="EMBL" id="VEB45325.1"/>
    </source>
</evidence>
<accession>A0A447TKB6</accession>
<feature type="compositionally biased region" description="Polar residues" evidence="1">
    <location>
        <begin position="141"/>
        <end position="153"/>
    </location>
</feature>
<organism evidence="2 3">
    <name type="scientific">Chromobacterium violaceum</name>
    <dbReference type="NCBI Taxonomy" id="536"/>
    <lineage>
        <taxon>Bacteria</taxon>
        <taxon>Pseudomonadati</taxon>
        <taxon>Pseudomonadota</taxon>
        <taxon>Betaproteobacteria</taxon>
        <taxon>Neisseriales</taxon>
        <taxon>Chromobacteriaceae</taxon>
        <taxon>Chromobacterium</taxon>
    </lineage>
</organism>
<name>A0A447TKB6_CHRVL</name>
<feature type="region of interest" description="Disordered" evidence="1">
    <location>
        <begin position="135"/>
        <end position="173"/>
    </location>
</feature>
<proteinExistence type="predicted"/>
<dbReference type="Proteomes" id="UP000275777">
    <property type="component" value="Chromosome"/>
</dbReference>
<gene>
    <name evidence="2" type="ORF">NCTC9695_05836</name>
</gene>
<reference evidence="2 3" key="1">
    <citation type="submission" date="2018-12" db="EMBL/GenBank/DDBJ databases">
        <authorList>
            <consortium name="Pathogen Informatics"/>
        </authorList>
    </citation>
    <scope>NUCLEOTIDE SEQUENCE [LARGE SCALE GENOMIC DNA]</scope>
    <source>
        <strain evidence="2 3">NCTC9695</strain>
    </source>
</reference>
<evidence type="ECO:0000313" key="3">
    <source>
        <dbReference type="Proteomes" id="UP000275777"/>
    </source>
</evidence>